<dbReference type="Pfam" id="PF00876">
    <property type="entry name" value="Innexin"/>
    <property type="match status" value="1"/>
</dbReference>
<evidence type="ECO:0000256" key="2">
    <source>
        <dbReference type="ARBA" id="ARBA00004651"/>
    </source>
</evidence>
<feature type="region of interest" description="Disordered" evidence="13">
    <location>
        <begin position="443"/>
        <end position="465"/>
    </location>
</feature>
<evidence type="ECO:0000313" key="15">
    <source>
        <dbReference type="Proteomes" id="UP000218231"/>
    </source>
</evidence>
<evidence type="ECO:0000256" key="4">
    <source>
        <dbReference type="ARBA" id="ARBA00022475"/>
    </source>
</evidence>
<feature type="transmembrane region" description="Helical" evidence="12">
    <location>
        <begin position="110"/>
        <end position="132"/>
    </location>
</feature>
<evidence type="ECO:0000256" key="3">
    <source>
        <dbReference type="ARBA" id="ARBA00022448"/>
    </source>
</evidence>
<dbReference type="GO" id="GO:0005921">
    <property type="term" value="C:gap junction"/>
    <property type="evidence" value="ECO:0007669"/>
    <property type="project" value="UniProtKB-SubCell"/>
</dbReference>
<protein>
    <recommendedName>
        <fullName evidence="12">Innexin</fullName>
    </recommendedName>
</protein>
<dbReference type="PANTHER" id="PTHR11893:SF31">
    <property type="entry name" value="INNEXIN-11"/>
    <property type="match status" value="1"/>
</dbReference>
<keyword evidence="4" id="KW-1003">Cell membrane</keyword>
<dbReference type="GO" id="GO:0005886">
    <property type="term" value="C:plasma membrane"/>
    <property type="evidence" value="ECO:0007669"/>
    <property type="project" value="UniProtKB-SubCell"/>
</dbReference>
<dbReference type="OrthoDB" id="5867527at2759"/>
<dbReference type="GO" id="GO:0005243">
    <property type="term" value="F:gap junction channel activity"/>
    <property type="evidence" value="ECO:0007669"/>
    <property type="project" value="TreeGrafter"/>
</dbReference>
<reference evidence="14 15" key="1">
    <citation type="journal article" date="2017" name="Curr. Biol.">
        <title>Genome architecture and evolution of a unichromosomal asexual nematode.</title>
        <authorList>
            <person name="Fradin H."/>
            <person name="Zegar C."/>
            <person name="Gutwein M."/>
            <person name="Lucas J."/>
            <person name="Kovtun M."/>
            <person name="Corcoran D."/>
            <person name="Baugh L.R."/>
            <person name="Kiontke K."/>
            <person name="Gunsalus K."/>
            <person name="Fitch D.H."/>
            <person name="Piano F."/>
        </authorList>
    </citation>
    <scope>NUCLEOTIDE SEQUENCE [LARGE SCALE GENOMIC DNA]</scope>
    <source>
        <strain evidence="14">PF1309</strain>
    </source>
</reference>
<dbReference type="InterPro" id="IPR000990">
    <property type="entry name" value="Innexin"/>
</dbReference>
<dbReference type="EMBL" id="LIAE01010699">
    <property type="protein sequence ID" value="PAV56513.1"/>
    <property type="molecule type" value="Genomic_DNA"/>
</dbReference>
<evidence type="ECO:0000256" key="8">
    <source>
        <dbReference type="ARBA" id="ARBA00022989"/>
    </source>
</evidence>
<evidence type="ECO:0000313" key="14">
    <source>
        <dbReference type="EMBL" id="PAV56513.1"/>
    </source>
</evidence>
<dbReference type="GO" id="GO:0034220">
    <property type="term" value="P:monoatomic ion transmembrane transport"/>
    <property type="evidence" value="ECO:0007669"/>
    <property type="project" value="UniProtKB-KW"/>
</dbReference>
<evidence type="ECO:0000256" key="9">
    <source>
        <dbReference type="ARBA" id="ARBA00023065"/>
    </source>
</evidence>
<gene>
    <name evidence="12" type="primary">inx</name>
    <name evidence="14" type="ORF">WR25_00215</name>
</gene>
<evidence type="ECO:0000256" key="1">
    <source>
        <dbReference type="ARBA" id="ARBA00004610"/>
    </source>
</evidence>
<keyword evidence="5 12" id="KW-0812">Transmembrane</keyword>
<dbReference type="AlphaFoldDB" id="A0A2A2J4K5"/>
<dbReference type="PRINTS" id="PR01262">
    <property type="entry name" value="INNEXIN"/>
</dbReference>
<comment type="similarity">
    <text evidence="12">Belongs to the pannexin family.</text>
</comment>
<dbReference type="PANTHER" id="PTHR11893">
    <property type="entry name" value="INNEXIN"/>
    <property type="match status" value="1"/>
</dbReference>
<evidence type="ECO:0000256" key="6">
    <source>
        <dbReference type="ARBA" id="ARBA00022868"/>
    </source>
</evidence>
<comment type="function">
    <text evidence="12">Structural component of the gap junctions.</text>
</comment>
<keyword evidence="15" id="KW-1185">Reference proteome</keyword>
<dbReference type="STRING" id="2018661.A0A2A2J4K5"/>
<evidence type="ECO:0000256" key="11">
    <source>
        <dbReference type="ARBA" id="ARBA00023303"/>
    </source>
</evidence>
<evidence type="ECO:0000256" key="12">
    <source>
        <dbReference type="RuleBase" id="RU010713"/>
    </source>
</evidence>
<dbReference type="PROSITE" id="PS51013">
    <property type="entry name" value="PANNEXIN"/>
    <property type="match status" value="1"/>
</dbReference>
<comment type="caution">
    <text evidence="12">Lacks conserved residue(s) required for the propagation of feature annotation.</text>
</comment>
<name>A0A2A2J4K5_9BILA</name>
<proteinExistence type="inferred from homology"/>
<evidence type="ECO:0000256" key="10">
    <source>
        <dbReference type="ARBA" id="ARBA00023136"/>
    </source>
</evidence>
<keyword evidence="6" id="KW-0303">Gap junction</keyword>
<feature type="compositionally biased region" description="Basic and acidic residues" evidence="13">
    <location>
        <begin position="454"/>
        <end position="465"/>
    </location>
</feature>
<keyword evidence="10 12" id="KW-0472">Membrane</keyword>
<keyword evidence="7" id="KW-0965">Cell junction</keyword>
<evidence type="ECO:0000256" key="7">
    <source>
        <dbReference type="ARBA" id="ARBA00022949"/>
    </source>
</evidence>
<keyword evidence="11 12" id="KW-0407">Ion channel</keyword>
<feature type="transmembrane region" description="Helical" evidence="12">
    <location>
        <begin position="298"/>
        <end position="324"/>
    </location>
</feature>
<evidence type="ECO:0000256" key="13">
    <source>
        <dbReference type="SAM" id="MobiDB-lite"/>
    </source>
</evidence>
<organism evidence="14 15">
    <name type="scientific">Diploscapter pachys</name>
    <dbReference type="NCBI Taxonomy" id="2018661"/>
    <lineage>
        <taxon>Eukaryota</taxon>
        <taxon>Metazoa</taxon>
        <taxon>Ecdysozoa</taxon>
        <taxon>Nematoda</taxon>
        <taxon>Chromadorea</taxon>
        <taxon>Rhabditida</taxon>
        <taxon>Rhabditina</taxon>
        <taxon>Rhabditomorpha</taxon>
        <taxon>Rhabditoidea</taxon>
        <taxon>Rhabditidae</taxon>
        <taxon>Diploscapter</taxon>
    </lineage>
</organism>
<accession>A0A2A2J4K5</accession>
<keyword evidence="3 12" id="KW-0813">Transport</keyword>
<comment type="subcellular location">
    <subcellularLocation>
        <location evidence="1">Cell junction</location>
        <location evidence="1">Gap junction</location>
    </subcellularLocation>
    <subcellularLocation>
        <location evidence="2 12">Cell membrane</location>
        <topology evidence="2 12">Multi-pass membrane protein</topology>
    </subcellularLocation>
</comment>
<comment type="caution">
    <text evidence="14">The sequence shown here is derived from an EMBL/GenBank/DDBJ whole genome shotgun (WGS) entry which is preliminary data.</text>
</comment>
<keyword evidence="8 12" id="KW-1133">Transmembrane helix</keyword>
<keyword evidence="9 12" id="KW-0406">Ion transport</keyword>
<evidence type="ECO:0000256" key="5">
    <source>
        <dbReference type="ARBA" id="ARBA00022692"/>
    </source>
</evidence>
<feature type="transmembrane region" description="Helical" evidence="12">
    <location>
        <begin position="214"/>
        <end position="231"/>
    </location>
</feature>
<sequence>MRQLPATMVMIESFLGMARYLSPRQDDDAIDRMHYLVTTNILLALSVLISWKQFGGHPIECMFPSKFPGSWEQYAESYCWSENTYFVEPTKHVEMLKDNERYTPERQLSYYQWVPFFLILQAVFFRAPSYLWKHFSNHSGLRIHEIVEKAKDASNVDDEVKTKNILILSKHIQKAMRFQRRMLKKKVIVHKTFTCLNYQYSSGFITSIYIFTKMVYLINVALQFWLLNFFLGTNRHNWHGFGVLHDLMKGREWESSGYFPRSAICDLEVRQVANIQRYSVQCVLVINLFNQYIFVLLWFWYLFLTAATLLSLLQWFILMALPCFSRWFVTQHMELSSVTGFDPFSKKSTREVSKFVHEYLHRDGVFVLRMVCAHAGVIFATDLIHSLWRTYYGIEAQILESPEVGNKALISLGTYDGIRKRKSEKSIEEHAIGDLKTNLVNKLSEEESSEDENDNLKPETRKFDL</sequence>
<dbReference type="Proteomes" id="UP000218231">
    <property type="component" value="Unassembled WGS sequence"/>
</dbReference>